<proteinExistence type="inferred from homology"/>
<organism evidence="3 4">
    <name type="scientific">Candidatus Nitrotoga arctica</name>
    <dbReference type="NCBI Taxonomy" id="453162"/>
    <lineage>
        <taxon>Bacteria</taxon>
        <taxon>Pseudomonadati</taxon>
        <taxon>Pseudomonadota</taxon>
        <taxon>Betaproteobacteria</taxon>
        <taxon>Nitrosomonadales</taxon>
        <taxon>Gallionellaceae</taxon>
        <taxon>Candidatus Nitrotoga</taxon>
    </lineage>
</organism>
<accession>A0ABM8Z1T9</accession>
<dbReference type="InterPro" id="IPR000361">
    <property type="entry name" value="ATAP_core_dom"/>
</dbReference>
<feature type="domain" description="Core" evidence="2">
    <location>
        <begin position="1"/>
        <end position="103"/>
    </location>
</feature>
<dbReference type="Gene3D" id="2.60.300.12">
    <property type="entry name" value="HesB-like domain"/>
    <property type="match status" value="1"/>
</dbReference>
<keyword evidence="4" id="KW-1185">Reference proteome</keyword>
<gene>
    <name evidence="3" type="primary">iscA</name>
    <name evidence="3" type="ORF">NTG6680_2637</name>
</gene>
<dbReference type="RefSeq" id="WP_239797600.1">
    <property type="nucleotide sequence ID" value="NZ_OU912926.1"/>
</dbReference>
<dbReference type="PANTHER" id="PTHR10072:SF41">
    <property type="entry name" value="IRON-SULFUR CLUSTER ASSEMBLY 1 HOMOLOG, MITOCHONDRIAL"/>
    <property type="match status" value="1"/>
</dbReference>
<name>A0ABM8Z1T9_9PROT</name>
<reference evidence="3 4" key="1">
    <citation type="submission" date="2021-10" db="EMBL/GenBank/DDBJ databases">
        <authorList>
            <person name="Koch H."/>
        </authorList>
    </citation>
    <scope>NUCLEOTIDE SEQUENCE [LARGE SCALE GENOMIC DNA]</scope>
    <source>
        <strain evidence="3">6680</strain>
    </source>
</reference>
<dbReference type="Proteomes" id="UP000839052">
    <property type="component" value="Chromosome"/>
</dbReference>
<dbReference type="SUPFAM" id="SSF89360">
    <property type="entry name" value="HesB-like domain"/>
    <property type="match status" value="1"/>
</dbReference>
<evidence type="ECO:0000313" key="4">
    <source>
        <dbReference type="Proteomes" id="UP000839052"/>
    </source>
</evidence>
<dbReference type="EMBL" id="OU912926">
    <property type="protein sequence ID" value="CAG9933886.1"/>
    <property type="molecule type" value="Genomic_DNA"/>
</dbReference>
<dbReference type="Pfam" id="PF01521">
    <property type="entry name" value="Fe-S_biosyn"/>
    <property type="match status" value="1"/>
</dbReference>
<sequence>MAITLTESAAKQIQTQLAKRGKGLALRVGVKKVGCSGYAYTYDYADEVLAGDHMFEAHNAKVVFNDNTLSYINGSRLDFVTEGLKQMFKFDNPNVGSMCGCGESFNLTGEAAKSIVQNS</sequence>
<dbReference type="InterPro" id="IPR035903">
    <property type="entry name" value="HesB-like_dom_sf"/>
</dbReference>
<comment type="similarity">
    <text evidence="1">Belongs to the HesB/IscA family.</text>
</comment>
<dbReference type="NCBIfam" id="TIGR00049">
    <property type="entry name" value="iron-sulfur cluster assembly accessory protein"/>
    <property type="match status" value="1"/>
</dbReference>
<evidence type="ECO:0000313" key="3">
    <source>
        <dbReference type="EMBL" id="CAG9933886.1"/>
    </source>
</evidence>
<evidence type="ECO:0000259" key="2">
    <source>
        <dbReference type="Pfam" id="PF01521"/>
    </source>
</evidence>
<dbReference type="InterPro" id="IPR017870">
    <property type="entry name" value="FeS_cluster_insertion_CS"/>
</dbReference>
<dbReference type="InterPro" id="IPR016092">
    <property type="entry name" value="ATAP"/>
</dbReference>
<dbReference type="PANTHER" id="PTHR10072">
    <property type="entry name" value="IRON-SULFUR CLUSTER ASSEMBLY PROTEIN"/>
    <property type="match status" value="1"/>
</dbReference>
<dbReference type="PROSITE" id="PS01152">
    <property type="entry name" value="HESB"/>
    <property type="match status" value="1"/>
</dbReference>
<dbReference type="InterPro" id="IPR050322">
    <property type="entry name" value="Fe-S_cluster_asmbl/transfer"/>
</dbReference>
<evidence type="ECO:0000256" key="1">
    <source>
        <dbReference type="ARBA" id="ARBA00006718"/>
    </source>
</evidence>
<protein>
    <submittedName>
        <fullName evidence="3">Iron-sulfur cluster insertion protein IscA</fullName>
    </submittedName>
</protein>